<proteinExistence type="predicted"/>
<dbReference type="Proteomes" id="UP000606274">
    <property type="component" value="Unassembled WGS sequence"/>
</dbReference>
<evidence type="ECO:0000313" key="1">
    <source>
        <dbReference type="EMBL" id="KAF7705784.1"/>
    </source>
</evidence>
<dbReference type="AlphaFoldDB" id="A0A8T0BFJ5"/>
<gene>
    <name evidence="1" type="ORF">HF521_019038</name>
</gene>
<keyword evidence="2" id="KW-1185">Reference proteome</keyword>
<reference evidence="1" key="1">
    <citation type="submission" date="2020-08" db="EMBL/GenBank/DDBJ databases">
        <title>Chromosome-level assembly of Southern catfish (Silurus meridionalis) provides insights into visual adaptation to the nocturnal and benthic lifestyles.</title>
        <authorList>
            <person name="Zhang Y."/>
            <person name="Wang D."/>
            <person name="Peng Z."/>
        </authorList>
    </citation>
    <scope>NUCLEOTIDE SEQUENCE</scope>
    <source>
        <strain evidence="1">SWU-2019-XX</strain>
        <tissue evidence="1">Muscle</tissue>
    </source>
</reference>
<comment type="caution">
    <text evidence="1">The sequence shown here is derived from an EMBL/GenBank/DDBJ whole genome shotgun (WGS) entry which is preliminary data.</text>
</comment>
<protein>
    <submittedName>
        <fullName evidence="1">Uncharacterized protein</fullName>
    </submittedName>
</protein>
<organism evidence="1 2">
    <name type="scientific">Silurus meridionalis</name>
    <name type="common">Southern catfish</name>
    <name type="synonym">Silurus soldatovi meridionalis</name>
    <dbReference type="NCBI Taxonomy" id="175797"/>
    <lineage>
        <taxon>Eukaryota</taxon>
        <taxon>Metazoa</taxon>
        <taxon>Chordata</taxon>
        <taxon>Craniata</taxon>
        <taxon>Vertebrata</taxon>
        <taxon>Euteleostomi</taxon>
        <taxon>Actinopterygii</taxon>
        <taxon>Neopterygii</taxon>
        <taxon>Teleostei</taxon>
        <taxon>Ostariophysi</taxon>
        <taxon>Siluriformes</taxon>
        <taxon>Siluridae</taxon>
        <taxon>Silurus</taxon>
    </lineage>
</organism>
<name>A0A8T0BFJ5_SILME</name>
<sequence>METKSDLKGFAHIKALGHPEDPTVFLGYYFNTGGYWIEDELCDKKHRIFRLQFLLLGKENHMTMCYRVSNNDWILYDNDSAKPTFQSLSSDQIKDCVICLAGYVNISQAQDYKLGISETGDVPGAKPFYSSASGSFLDFEHSLEDAEMEDLSGYSVALPETRGRLGSQPF</sequence>
<dbReference type="EMBL" id="JABFDY010000006">
    <property type="protein sequence ID" value="KAF7705784.1"/>
    <property type="molecule type" value="Genomic_DNA"/>
</dbReference>
<accession>A0A8T0BFJ5</accession>
<evidence type="ECO:0000313" key="2">
    <source>
        <dbReference type="Proteomes" id="UP000606274"/>
    </source>
</evidence>